<dbReference type="STRING" id="1618578.UV74_C0013G0193"/>
<dbReference type="Proteomes" id="UP000034090">
    <property type="component" value="Unassembled WGS sequence"/>
</dbReference>
<protein>
    <submittedName>
        <fullName evidence="1">Uncharacterized protein</fullName>
    </submittedName>
</protein>
<accession>A0A0G1FPW6</accession>
<sequence length="59" mass="6357">MVIAAVGVGVGAKVLTGSLVWKAFSEPPFGSRTKISRIIKIAKTANVFFLFISYNIIDL</sequence>
<evidence type="ECO:0000313" key="1">
    <source>
        <dbReference type="EMBL" id="KKS97071.1"/>
    </source>
</evidence>
<comment type="caution">
    <text evidence="1">The sequence shown here is derived from an EMBL/GenBank/DDBJ whole genome shotgun (WGS) entry which is preliminary data.</text>
</comment>
<dbReference type="EMBL" id="LCFQ01000013">
    <property type="protein sequence ID" value="KKS97071.1"/>
    <property type="molecule type" value="Genomic_DNA"/>
</dbReference>
<reference evidence="1 2" key="1">
    <citation type="journal article" date="2015" name="Nature">
        <title>rRNA introns, odd ribosomes, and small enigmatic genomes across a large radiation of phyla.</title>
        <authorList>
            <person name="Brown C.T."/>
            <person name="Hug L.A."/>
            <person name="Thomas B.C."/>
            <person name="Sharon I."/>
            <person name="Castelle C.J."/>
            <person name="Singh A."/>
            <person name="Wilkins M.J."/>
            <person name="Williams K.H."/>
            <person name="Banfield J.F."/>
        </authorList>
    </citation>
    <scope>NUCLEOTIDE SEQUENCE [LARGE SCALE GENOMIC DNA]</scope>
</reference>
<proteinExistence type="predicted"/>
<dbReference type="AlphaFoldDB" id="A0A0G1FPW6"/>
<gene>
    <name evidence="1" type="ORF">UV74_C0013G0193</name>
</gene>
<organism evidence="1 2">
    <name type="scientific">Candidatus Woesebacteria bacterium GW2011_GWB1_43_14</name>
    <dbReference type="NCBI Taxonomy" id="1618578"/>
    <lineage>
        <taxon>Bacteria</taxon>
        <taxon>Candidatus Woeseibacteriota</taxon>
    </lineage>
</organism>
<evidence type="ECO:0000313" key="2">
    <source>
        <dbReference type="Proteomes" id="UP000034090"/>
    </source>
</evidence>
<name>A0A0G1FPW6_9BACT</name>